<evidence type="ECO:0000313" key="3">
    <source>
        <dbReference type="Proteomes" id="UP000215196"/>
    </source>
</evidence>
<proteinExistence type="predicted"/>
<sequence length="119" mass="13836">MNTDNPLFVTLAVCGTAVILTGIFTKIFPPKKINIFYGHRTRTSMKNQRNWDYAQKHFASELIKAGVLMILFSFFGLVITSTEVYWMVIALIFISIILFYFSWRTDRAVKKFETKNPEI</sequence>
<dbReference type="AlphaFoldDB" id="A0A239X901"/>
<keyword evidence="1" id="KW-0472">Membrane</keyword>
<keyword evidence="1" id="KW-1133">Transmembrane helix</keyword>
<keyword evidence="1" id="KW-0812">Transmembrane</keyword>
<feature type="transmembrane region" description="Helical" evidence="1">
    <location>
        <begin position="62"/>
        <end position="79"/>
    </location>
</feature>
<evidence type="ECO:0000313" key="2">
    <source>
        <dbReference type="EMBL" id="SNV43195.1"/>
    </source>
</evidence>
<evidence type="ECO:0000256" key="1">
    <source>
        <dbReference type="SAM" id="Phobius"/>
    </source>
</evidence>
<feature type="transmembrane region" description="Helical" evidence="1">
    <location>
        <begin position="6"/>
        <end position="28"/>
    </location>
</feature>
<gene>
    <name evidence="2" type="ORF">SAMEA4412677_01215</name>
</gene>
<reference evidence="2 3" key="1">
    <citation type="submission" date="2017-06" db="EMBL/GenBank/DDBJ databases">
        <authorList>
            <consortium name="Pathogen Informatics"/>
        </authorList>
    </citation>
    <scope>NUCLEOTIDE SEQUENCE [LARGE SCALE GENOMIC DNA]</scope>
    <source>
        <strain evidence="2 3">NCTC13490</strain>
    </source>
</reference>
<dbReference type="EMBL" id="LT906465">
    <property type="protein sequence ID" value="SNV43195.1"/>
    <property type="molecule type" value="Genomic_DNA"/>
</dbReference>
<dbReference type="RefSeq" id="WP_095071440.1">
    <property type="nucleotide sequence ID" value="NZ_JAKRDQ010000016.1"/>
</dbReference>
<name>A0A239X901_9FLAO</name>
<feature type="transmembrane region" description="Helical" evidence="1">
    <location>
        <begin position="85"/>
        <end position="103"/>
    </location>
</feature>
<protein>
    <submittedName>
        <fullName evidence="2">Predicted integral membrane protein</fullName>
    </submittedName>
</protein>
<dbReference type="Proteomes" id="UP000215196">
    <property type="component" value="Chromosome 1"/>
</dbReference>
<dbReference type="Pfam" id="PF13630">
    <property type="entry name" value="SdpI"/>
    <property type="match status" value="1"/>
</dbReference>
<accession>A0A239X901</accession>
<dbReference type="InterPro" id="IPR025962">
    <property type="entry name" value="SdpI/YhfL"/>
</dbReference>
<keyword evidence="3" id="KW-1185">Reference proteome</keyword>
<dbReference type="KEGG" id="ctak:4412677_01215"/>
<organism evidence="2 3">
    <name type="scientific">Chryseobacterium taklimakanense</name>
    <dbReference type="NCBI Taxonomy" id="536441"/>
    <lineage>
        <taxon>Bacteria</taxon>
        <taxon>Pseudomonadati</taxon>
        <taxon>Bacteroidota</taxon>
        <taxon>Flavobacteriia</taxon>
        <taxon>Flavobacteriales</taxon>
        <taxon>Weeksellaceae</taxon>
        <taxon>Chryseobacterium group</taxon>
        <taxon>Chryseobacterium</taxon>
    </lineage>
</organism>